<feature type="binding site" evidence="4">
    <location>
        <position position="55"/>
    </location>
    <ligand>
        <name>substrate</name>
    </ligand>
</feature>
<dbReference type="GO" id="GO:0046872">
    <property type="term" value="F:metal ion binding"/>
    <property type="evidence" value="ECO:0007669"/>
    <property type="project" value="UniProtKB-KW"/>
</dbReference>
<dbReference type="EMBL" id="DVLT01000042">
    <property type="protein sequence ID" value="HIU02929.1"/>
    <property type="molecule type" value="Genomic_DNA"/>
</dbReference>
<dbReference type="InterPro" id="IPR024185">
    <property type="entry name" value="FTHF_cligase-like_sf"/>
</dbReference>
<keyword evidence="5" id="KW-0460">Magnesium</keyword>
<organism evidence="6 7">
    <name type="scientific">Candidatus Onthocola gallistercoris</name>
    <dbReference type="NCBI Taxonomy" id="2840876"/>
    <lineage>
        <taxon>Bacteria</taxon>
        <taxon>Bacillati</taxon>
        <taxon>Bacillota</taxon>
        <taxon>Bacilli</taxon>
        <taxon>Candidatus Onthocola</taxon>
    </lineage>
</organism>
<evidence type="ECO:0000256" key="4">
    <source>
        <dbReference type="PIRSR" id="PIRSR006806-1"/>
    </source>
</evidence>
<evidence type="ECO:0000256" key="1">
    <source>
        <dbReference type="ARBA" id="ARBA00010638"/>
    </source>
</evidence>
<dbReference type="PANTHER" id="PTHR23407">
    <property type="entry name" value="ATPASE INHIBITOR/5-FORMYLTETRAHYDROFOLATE CYCLO-LIGASE"/>
    <property type="match status" value="1"/>
</dbReference>
<dbReference type="GO" id="GO:0009396">
    <property type="term" value="P:folic acid-containing compound biosynthetic process"/>
    <property type="evidence" value="ECO:0007669"/>
    <property type="project" value="TreeGrafter"/>
</dbReference>
<dbReference type="AlphaFoldDB" id="A0A9D1KXP5"/>
<evidence type="ECO:0000256" key="3">
    <source>
        <dbReference type="ARBA" id="ARBA00022840"/>
    </source>
</evidence>
<name>A0A9D1KXP5_9FIRM</name>
<comment type="caution">
    <text evidence="6">The sequence shown here is derived from an EMBL/GenBank/DDBJ whole genome shotgun (WGS) entry which is preliminary data.</text>
</comment>
<dbReference type="GO" id="GO:0005524">
    <property type="term" value="F:ATP binding"/>
    <property type="evidence" value="ECO:0007669"/>
    <property type="project" value="UniProtKB-KW"/>
</dbReference>
<keyword evidence="5" id="KW-0479">Metal-binding</keyword>
<dbReference type="InterPro" id="IPR037171">
    <property type="entry name" value="NagB/RpiA_transferase-like"/>
</dbReference>
<dbReference type="GO" id="GO:0035999">
    <property type="term" value="P:tetrahydrofolate interconversion"/>
    <property type="evidence" value="ECO:0007669"/>
    <property type="project" value="TreeGrafter"/>
</dbReference>
<dbReference type="SUPFAM" id="SSF100950">
    <property type="entry name" value="NagB/RpiA/CoA transferase-like"/>
    <property type="match status" value="1"/>
</dbReference>
<dbReference type="Pfam" id="PF01812">
    <property type="entry name" value="5-FTHF_cyc-lig"/>
    <property type="match status" value="1"/>
</dbReference>
<feature type="binding site" evidence="4">
    <location>
        <begin position="140"/>
        <end position="148"/>
    </location>
    <ligand>
        <name>ATP</name>
        <dbReference type="ChEBI" id="CHEBI:30616"/>
    </ligand>
</feature>
<sequence>MGTDINEVKKTLRKEMKRRRNSIDNASRLEKSQKIIQRLISLSDFSHAANIFSYVSYRSEVDTWQFLKLCLDRGKRVYVPRVLDKENMGFFQITSLDQLEQGGMDIWEPTAACPPYCHEKTSGQNMMIIPGLAFDDQGKRLGYGGGYYDRYLYTFGPCLKIGLAFECQIIPAVPCGRTDIKVDGIVTENAYIKMGG</sequence>
<keyword evidence="6" id="KW-0436">Ligase</keyword>
<reference evidence="6" key="1">
    <citation type="submission" date="2020-10" db="EMBL/GenBank/DDBJ databases">
        <authorList>
            <person name="Gilroy R."/>
        </authorList>
    </citation>
    <scope>NUCLEOTIDE SEQUENCE</scope>
    <source>
        <strain evidence="6">CHK187-14744</strain>
    </source>
</reference>
<dbReference type="EC" id="6.3.3.2" evidence="5"/>
<dbReference type="GO" id="GO:0030272">
    <property type="term" value="F:5-formyltetrahydrofolate cyclo-ligase activity"/>
    <property type="evidence" value="ECO:0007669"/>
    <property type="project" value="UniProtKB-EC"/>
</dbReference>
<comment type="cofactor">
    <cofactor evidence="5">
        <name>Mg(2+)</name>
        <dbReference type="ChEBI" id="CHEBI:18420"/>
    </cofactor>
</comment>
<dbReference type="Gene3D" id="3.40.50.10420">
    <property type="entry name" value="NagB/RpiA/CoA transferase-like"/>
    <property type="match status" value="1"/>
</dbReference>
<comment type="similarity">
    <text evidence="1 5">Belongs to the 5-formyltetrahydrofolate cyclo-ligase family.</text>
</comment>
<evidence type="ECO:0000256" key="5">
    <source>
        <dbReference type="RuleBase" id="RU361279"/>
    </source>
</evidence>
<accession>A0A9D1KXP5</accession>
<proteinExistence type="inferred from homology"/>
<dbReference type="PIRSF" id="PIRSF006806">
    <property type="entry name" value="FTHF_cligase"/>
    <property type="match status" value="1"/>
</dbReference>
<evidence type="ECO:0000256" key="2">
    <source>
        <dbReference type="ARBA" id="ARBA00022741"/>
    </source>
</evidence>
<feature type="binding site" evidence="4">
    <location>
        <begin position="9"/>
        <end position="13"/>
    </location>
    <ligand>
        <name>ATP</name>
        <dbReference type="ChEBI" id="CHEBI:30616"/>
    </ligand>
</feature>
<reference evidence="6" key="2">
    <citation type="journal article" date="2021" name="PeerJ">
        <title>Extensive microbial diversity within the chicken gut microbiome revealed by metagenomics and culture.</title>
        <authorList>
            <person name="Gilroy R."/>
            <person name="Ravi A."/>
            <person name="Getino M."/>
            <person name="Pursley I."/>
            <person name="Horton D.L."/>
            <person name="Alikhan N.F."/>
            <person name="Baker D."/>
            <person name="Gharbi K."/>
            <person name="Hall N."/>
            <person name="Watson M."/>
            <person name="Adriaenssens E.M."/>
            <person name="Foster-Nyarko E."/>
            <person name="Jarju S."/>
            <person name="Secka A."/>
            <person name="Antonio M."/>
            <person name="Oren A."/>
            <person name="Chaudhuri R.R."/>
            <person name="La Ragione R."/>
            <person name="Hildebrand F."/>
            <person name="Pallen M.J."/>
        </authorList>
    </citation>
    <scope>NUCLEOTIDE SEQUENCE</scope>
    <source>
        <strain evidence="6">CHK187-14744</strain>
    </source>
</reference>
<dbReference type="NCBIfam" id="TIGR02727">
    <property type="entry name" value="MTHFS_bact"/>
    <property type="match status" value="1"/>
</dbReference>
<gene>
    <name evidence="6" type="ORF">IAB63_06710</name>
</gene>
<dbReference type="InterPro" id="IPR002698">
    <property type="entry name" value="FTHF_cligase"/>
</dbReference>
<keyword evidence="2 4" id="KW-0547">Nucleotide-binding</keyword>
<dbReference type="PANTHER" id="PTHR23407:SF1">
    <property type="entry name" value="5-FORMYLTETRAHYDROFOLATE CYCLO-LIGASE"/>
    <property type="match status" value="1"/>
</dbReference>
<keyword evidence="3 4" id="KW-0067">ATP-binding</keyword>
<protein>
    <recommendedName>
        <fullName evidence="5">5-formyltetrahydrofolate cyclo-ligase</fullName>
        <ecNumber evidence="5">6.3.3.2</ecNumber>
    </recommendedName>
</protein>
<evidence type="ECO:0000313" key="6">
    <source>
        <dbReference type="EMBL" id="HIU02929.1"/>
    </source>
</evidence>
<feature type="binding site" evidence="4">
    <location>
        <position position="60"/>
    </location>
    <ligand>
        <name>substrate</name>
    </ligand>
</feature>
<evidence type="ECO:0000313" key="7">
    <source>
        <dbReference type="Proteomes" id="UP000824164"/>
    </source>
</evidence>
<comment type="catalytic activity">
    <reaction evidence="5">
        <text>(6S)-5-formyl-5,6,7,8-tetrahydrofolate + ATP = (6R)-5,10-methenyltetrahydrofolate + ADP + phosphate</text>
        <dbReference type="Rhea" id="RHEA:10488"/>
        <dbReference type="ChEBI" id="CHEBI:30616"/>
        <dbReference type="ChEBI" id="CHEBI:43474"/>
        <dbReference type="ChEBI" id="CHEBI:57455"/>
        <dbReference type="ChEBI" id="CHEBI:57457"/>
        <dbReference type="ChEBI" id="CHEBI:456216"/>
        <dbReference type="EC" id="6.3.3.2"/>
    </reaction>
</comment>
<dbReference type="Proteomes" id="UP000824164">
    <property type="component" value="Unassembled WGS sequence"/>
</dbReference>